<dbReference type="InterPro" id="IPR012902">
    <property type="entry name" value="N_methyl_site"/>
</dbReference>
<evidence type="ECO:0000313" key="2">
    <source>
        <dbReference type="EMBL" id="MCK9687839.1"/>
    </source>
</evidence>
<dbReference type="PROSITE" id="PS00409">
    <property type="entry name" value="PROKAR_NTER_METHYL"/>
    <property type="match status" value="1"/>
</dbReference>
<dbReference type="AlphaFoldDB" id="A0A9X1YK79"/>
<dbReference type="Proteomes" id="UP001139353">
    <property type="component" value="Unassembled WGS sequence"/>
</dbReference>
<keyword evidence="1" id="KW-0812">Transmembrane</keyword>
<sequence length="187" mass="20000">MTPRRARSAQAGFSLVEVLVAMFVVAMGILALAGLLQASTRYSKMSELRSTATLLANDIADRIRANPMGGEIGTGGYDITDKAFPSPLAPPHPPCTSEAPCGPVDLAKVDLADWTARVHATLPKGSTWIQYHAGTPPAPEYLDVWVGWADPLTLSPGISTDHSGTECPDTWKKIEPSVRCVYLQVTL</sequence>
<name>A0A9X1YK79_9BURK</name>
<protein>
    <submittedName>
        <fullName evidence="2">Type IV pilus modification protein PilV</fullName>
    </submittedName>
</protein>
<accession>A0A9X1YK79</accession>
<keyword evidence="3" id="KW-1185">Reference proteome</keyword>
<evidence type="ECO:0000313" key="3">
    <source>
        <dbReference type="Proteomes" id="UP001139353"/>
    </source>
</evidence>
<keyword evidence="1" id="KW-0472">Membrane</keyword>
<proteinExistence type="predicted"/>
<organism evidence="2 3">
    <name type="scientific">Scleromatobacter humisilvae</name>
    <dbReference type="NCBI Taxonomy" id="2897159"/>
    <lineage>
        <taxon>Bacteria</taxon>
        <taxon>Pseudomonadati</taxon>
        <taxon>Pseudomonadota</taxon>
        <taxon>Betaproteobacteria</taxon>
        <taxon>Burkholderiales</taxon>
        <taxon>Sphaerotilaceae</taxon>
        <taxon>Scleromatobacter</taxon>
    </lineage>
</organism>
<reference evidence="2" key="1">
    <citation type="submission" date="2021-11" db="EMBL/GenBank/DDBJ databases">
        <title>BS-T2-15 a new species belonging to the Comamonadaceae family isolated from the soil of a French oak forest.</title>
        <authorList>
            <person name="Mieszkin S."/>
            <person name="Alain K."/>
        </authorList>
    </citation>
    <scope>NUCLEOTIDE SEQUENCE</scope>
    <source>
        <strain evidence="2">BS-T2-15</strain>
    </source>
</reference>
<dbReference type="InterPro" id="IPR013362">
    <property type="entry name" value="Pilus_4_PilV"/>
</dbReference>
<dbReference type="NCBIfam" id="TIGR02532">
    <property type="entry name" value="IV_pilin_GFxxxE"/>
    <property type="match status" value="1"/>
</dbReference>
<gene>
    <name evidence="2" type="primary">pilV</name>
    <name evidence="2" type="ORF">LPC04_19215</name>
</gene>
<dbReference type="Pfam" id="PF07963">
    <property type="entry name" value="N_methyl"/>
    <property type="match status" value="1"/>
</dbReference>
<comment type="caution">
    <text evidence="2">The sequence shown here is derived from an EMBL/GenBank/DDBJ whole genome shotgun (WGS) entry which is preliminary data.</text>
</comment>
<dbReference type="EMBL" id="JAJLJH010000006">
    <property type="protein sequence ID" value="MCK9687839.1"/>
    <property type="molecule type" value="Genomic_DNA"/>
</dbReference>
<dbReference type="NCBIfam" id="TIGR02523">
    <property type="entry name" value="type_IV_pilV"/>
    <property type="match status" value="1"/>
</dbReference>
<dbReference type="RefSeq" id="WP_275683885.1">
    <property type="nucleotide sequence ID" value="NZ_JAJLJH010000006.1"/>
</dbReference>
<feature type="transmembrane region" description="Helical" evidence="1">
    <location>
        <begin position="12"/>
        <end position="36"/>
    </location>
</feature>
<evidence type="ECO:0000256" key="1">
    <source>
        <dbReference type="SAM" id="Phobius"/>
    </source>
</evidence>
<keyword evidence="1" id="KW-1133">Transmembrane helix</keyword>